<dbReference type="Proteomes" id="UP000215902">
    <property type="component" value="Unassembled WGS sequence"/>
</dbReference>
<feature type="active site" description="Proton donor" evidence="3">
    <location>
        <position position="163"/>
    </location>
</feature>
<dbReference type="GO" id="GO:0006525">
    <property type="term" value="P:arginine metabolic process"/>
    <property type="evidence" value="ECO:0007669"/>
    <property type="project" value="TreeGrafter"/>
</dbReference>
<reference evidence="4 5" key="1">
    <citation type="submission" date="2017-06" db="EMBL/GenBank/DDBJ databases">
        <title>A platform for efficient transgenesis in Macrostomum lignano, a flatworm model organism for stem cell research.</title>
        <authorList>
            <person name="Berezikov E."/>
        </authorList>
    </citation>
    <scope>NUCLEOTIDE SEQUENCE [LARGE SCALE GENOMIC DNA]</scope>
    <source>
        <strain evidence="4">DV1</strain>
        <tissue evidence="4">Whole organism</tissue>
    </source>
</reference>
<evidence type="ECO:0000256" key="2">
    <source>
        <dbReference type="ARBA" id="ARBA00022801"/>
    </source>
</evidence>
<name>A0A267EWA9_9PLAT</name>
<keyword evidence="5" id="KW-1185">Reference proteome</keyword>
<dbReference type="STRING" id="282301.A0A267EWA9"/>
<comment type="similarity">
    <text evidence="1">Belongs to the DDAH family.</text>
</comment>
<dbReference type="InterPro" id="IPR033199">
    <property type="entry name" value="DDAH-like"/>
</dbReference>
<dbReference type="PANTHER" id="PTHR12737">
    <property type="entry name" value="DIMETHYLARGININE DIMETHYLAMINOHYDROLASE"/>
    <property type="match status" value="1"/>
</dbReference>
<sequence length="282" mass="31168">MAFKYNYAIVQRIPKSFAQKYPKINVDQANEEQETLVEILRQSAIDILEIDVEERHPTSPFVDDTAVIINNIALMCNPYGNRQGEVSAIRQTLKRQLGMKVAEISIDGAALEGSDVLFTGKEIIVGISPHTNEAGATCVAKTFPEYPVTTVTVHPLESKKAGHTSLKDLVCMAGASVIAVGLSPSAQKTLKEINWKASYNYRIIQLPEDQACNCLYVNGYLVHLAPDLIPSSIGIFENKIDYNRIPISLPHLVEQRVSMTKLCLLVQKTKNTNLKSIMSTLP</sequence>
<accession>A0A267EWA9</accession>
<dbReference type="OrthoDB" id="10016839at2759"/>
<protein>
    <submittedName>
        <fullName evidence="4">Uncharacterized protein</fullName>
    </submittedName>
</protein>
<evidence type="ECO:0000256" key="3">
    <source>
        <dbReference type="PIRSR" id="PIRSR633199-1"/>
    </source>
</evidence>
<dbReference type="GO" id="GO:0016597">
    <property type="term" value="F:amino acid binding"/>
    <property type="evidence" value="ECO:0007669"/>
    <property type="project" value="TreeGrafter"/>
</dbReference>
<dbReference type="GO" id="GO:0016403">
    <property type="term" value="F:dimethylargininase activity"/>
    <property type="evidence" value="ECO:0007669"/>
    <property type="project" value="TreeGrafter"/>
</dbReference>
<comment type="caution">
    <text evidence="4">The sequence shown here is derived from an EMBL/GenBank/DDBJ whole genome shotgun (WGS) entry which is preliminary data.</text>
</comment>
<dbReference type="SUPFAM" id="SSF55909">
    <property type="entry name" value="Pentein"/>
    <property type="match status" value="1"/>
</dbReference>
<keyword evidence="2" id="KW-0378">Hydrolase</keyword>
<dbReference type="GO" id="GO:0045429">
    <property type="term" value="P:positive regulation of nitric oxide biosynthetic process"/>
    <property type="evidence" value="ECO:0007669"/>
    <property type="project" value="TreeGrafter"/>
</dbReference>
<dbReference type="GO" id="GO:0000052">
    <property type="term" value="P:citrulline metabolic process"/>
    <property type="evidence" value="ECO:0007669"/>
    <property type="project" value="TreeGrafter"/>
</dbReference>
<dbReference type="PANTHER" id="PTHR12737:SF9">
    <property type="entry name" value="DIMETHYLARGININASE"/>
    <property type="match status" value="1"/>
</dbReference>
<dbReference type="Gene3D" id="3.75.10.10">
    <property type="entry name" value="L-arginine/glycine Amidinotransferase, Chain A"/>
    <property type="match status" value="1"/>
</dbReference>
<dbReference type="FunFam" id="3.75.10.10:FF:000004">
    <property type="entry name" value="N(G),N(G)-dimethylarginine dimethylaminohydrolase 1"/>
    <property type="match status" value="1"/>
</dbReference>
<evidence type="ECO:0000313" key="4">
    <source>
        <dbReference type="EMBL" id="PAA65808.1"/>
    </source>
</evidence>
<organism evidence="4 5">
    <name type="scientific">Macrostomum lignano</name>
    <dbReference type="NCBI Taxonomy" id="282301"/>
    <lineage>
        <taxon>Eukaryota</taxon>
        <taxon>Metazoa</taxon>
        <taxon>Spiralia</taxon>
        <taxon>Lophotrochozoa</taxon>
        <taxon>Platyhelminthes</taxon>
        <taxon>Rhabditophora</taxon>
        <taxon>Macrostomorpha</taxon>
        <taxon>Macrostomida</taxon>
        <taxon>Macrostomidae</taxon>
        <taxon>Macrostomum</taxon>
    </lineage>
</organism>
<dbReference type="AlphaFoldDB" id="A0A267EWA9"/>
<dbReference type="Pfam" id="PF19420">
    <property type="entry name" value="DDAH_eukar"/>
    <property type="match status" value="1"/>
</dbReference>
<dbReference type="EMBL" id="NIVC01001615">
    <property type="protein sequence ID" value="PAA65808.1"/>
    <property type="molecule type" value="Genomic_DNA"/>
</dbReference>
<feature type="active site" description="Nucleophile" evidence="3">
    <location>
        <position position="263"/>
    </location>
</feature>
<evidence type="ECO:0000313" key="5">
    <source>
        <dbReference type="Proteomes" id="UP000215902"/>
    </source>
</evidence>
<evidence type="ECO:0000256" key="1">
    <source>
        <dbReference type="ARBA" id="ARBA00008532"/>
    </source>
</evidence>
<gene>
    <name evidence="4" type="ORF">BOX15_Mlig017181g1</name>
</gene>
<proteinExistence type="inferred from homology"/>